<reference evidence="9 10" key="1">
    <citation type="submission" date="2016-07" db="EMBL/GenBank/DDBJ databases">
        <title>Characterization of isolates of Eisenbergiella tayi derived from blood cultures, using whole genome sequencing.</title>
        <authorList>
            <person name="Burdz T."/>
            <person name="Wiebe D."/>
            <person name="Huynh C."/>
            <person name="Bernard K."/>
        </authorList>
    </citation>
    <scope>NUCLEOTIDE SEQUENCE [LARGE SCALE GENOMIC DNA]</scope>
    <source>
        <strain evidence="9 10">NML 110608</strain>
    </source>
</reference>
<evidence type="ECO:0000256" key="4">
    <source>
        <dbReference type="ARBA" id="ARBA00022692"/>
    </source>
</evidence>
<feature type="transmembrane region" description="Helical" evidence="7">
    <location>
        <begin position="124"/>
        <end position="144"/>
    </location>
</feature>
<dbReference type="PANTHER" id="PTHR40074:SF2">
    <property type="entry name" value="O-ACETYLTRANSFERASE WECH"/>
    <property type="match status" value="1"/>
</dbReference>
<feature type="transmembrane region" description="Helical" evidence="7">
    <location>
        <begin position="156"/>
        <end position="175"/>
    </location>
</feature>
<evidence type="ECO:0000256" key="7">
    <source>
        <dbReference type="SAM" id="Phobius"/>
    </source>
</evidence>
<feature type="domain" description="Acyltransferase 3" evidence="8">
    <location>
        <begin position="10"/>
        <end position="328"/>
    </location>
</feature>
<dbReference type="InterPro" id="IPR002656">
    <property type="entry name" value="Acyl_transf_3_dom"/>
</dbReference>
<accession>A0A1E3AA80</accession>
<dbReference type="PANTHER" id="PTHR40074">
    <property type="entry name" value="O-ACETYLTRANSFERASE WECH"/>
    <property type="match status" value="1"/>
</dbReference>
<feature type="transmembrane region" description="Helical" evidence="7">
    <location>
        <begin position="276"/>
        <end position="294"/>
    </location>
</feature>
<comment type="subcellular location">
    <subcellularLocation>
        <location evidence="1">Cell membrane</location>
        <topology evidence="1">Multi-pass membrane protein</topology>
    </subcellularLocation>
</comment>
<keyword evidence="9" id="KW-0012">Acyltransferase</keyword>
<evidence type="ECO:0000256" key="6">
    <source>
        <dbReference type="ARBA" id="ARBA00023136"/>
    </source>
</evidence>
<feature type="transmembrane region" description="Helical" evidence="7">
    <location>
        <begin position="83"/>
        <end position="104"/>
    </location>
</feature>
<evidence type="ECO:0000313" key="9">
    <source>
        <dbReference type="EMBL" id="ODM05539.1"/>
    </source>
</evidence>
<evidence type="ECO:0000256" key="1">
    <source>
        <dbReference type="ARBA" id="ARBA00004651"/>
    </source>
</evidence>
<dbReference type="GO" id="GO:0016413">
    <property type="term" value="F:O-acetyltransferase activity"/>
    <property type="evidence" value="ECO:0007669"/>
    <property type="project" value="TreeGrafter"/>
</dbReference>
<dbReference type="AlphaFoldDB" id="A0A1E3AA80"/>
<dbReference type="GO" id="GO:0009246">
    <property type="term" value="P:enterobacterial common antigen biosynthetic process"/>
    <property type="evidence" value="ECO:0007669"/>
    <property type="project" value="TreeGrafter"/>
</dbReference>
<comment type="similarity">
    <text evidence="2">Belongs to the acyltransferase 3 family.</text>
</comment>
<dbReference type="Pfam" id="PF01757">
    <property type="entry name" value="Acyl_transf_3"/>
    <property type="match status" value="1"/>
</dbReference>
<keyword evidence="9" id="KW-0808">Transferase</keyword>
<gene>
    <name evidence="9" type="ORF">BEI61_01428</name>
</gene>
<feature type="transmembrane region" description="Helical" evidence="7">
    <location>
        <begin position="181"/>
        <end position="199"/>
    </location>
</feature>
<evidence type="ECO:0000259" key="8">
    <source>
        <dbReference type="Pfam" id="PF01757"/>
    </source>
</evidence>
<organism evidence="9 10">
    <name type="scientific">Eisenbergiella tayi</name>
    <dbReference type="NCBI Taxonomy" id="1432052"/>
    <lineage>
        <taxon>Bacteria</taxon>
        <taxon>Bacillati</taxon>
        <taxon>Bacillota</taxon>
        <taxon>Clostridia</taxon>
        <taxon>Lachnospirales</taxon>
        <taxon>Lachnospiraceae</taxon>
        <taxon>Eisenbergiella</taxon>
    </lineage>
</organism>
<dbReference type="RefSeq" id="WP_069151759.1">
    <property type="nucleotide sequence ID" value="NZ_MCGH01000002.1"/>
</dbReference>
<sequence>MAAGKRRQANFELLRMLAMLMVVTMHFLSHTGSLPEAGNGLRERTVAAILIEAFCIVAVNVYVFISGYFLSESGFSLKRLIRLICQVLFYTLLIPVVLAAAGVLDPAQVNIYYIWQSLFPVESGHYWFVTAYVIMYLFSPVLNAAVKGMGKKQLQITLVCLFLFFSLGKSLSILMFASDKFGYDFGWFIFLYLTAAYVRKYGIPCLNKKHIGIAVYISSCAAVAVITIITLLICGKTGSLEYYVSVPFHYNFVFCFTGAMGLFMAFSGLQIHSEKLASLICRLSPAMLGVYLIHEHMDISASWTGWLIGTPSEHLGGFLIQLAESVLFIFFFGTAVDLLRGKCFMVLERMLARTSVGKKCASAVRHVDEIMKH</sequence>
<dbReference type="GO" id="GO:0005886">
    <property type="term" value="C:plasma membrane"/>
    <property type="evidence" value="ECO:0007669"/>
    <property type="project" value="UniProtKB-SubCell"/>
</dbReference>
<dbReference type="Proteomes" id="UP000094067">
    <property type="component" value="Unassembled WGS sequence"/>
</dbReference>
<dbReference type="EMBL" id="MCGH01000002">
    <property type="protein sequence ID" value="ODM05539.1"/>
    <property type="molecule type" value="Genomic_DNA"/>
</dbReference>
<keyword evidence="5 7" id="KW-1133">Transmembrane helix</keyword>
<keyword evidence="3" id="KW-1003">Cell membrane</keyword>
<proteinExistence type="inferred from homology"/>
<feature type="transmembrane region" description="Helical" evidence="7">
    <location>
        <begin position="248"/>
        <end position="269"/>
    </location>
</feature>
<keyword evidence="6 7" id="KW-0472">Membrane</keyword>
<evidence type="ECO:0000256" key="2">
    <source>
        <dbReference type="ARBA" id="ARBA00007400"/>
    </source>
</evidence>
<feature type="transmembrane region" description="Helical" evidence="7">
    <location>
        <begin position="314"/>
        <end position="339"/>
    </location>
</feature>
<protein>
    <submittedName>
        <fullName evidence="9">Acyltransferase family protein</fullName>
    </submittedName>
</protein>
<keyword evidence="4 7" id="KW-0812">Transmembrane</keyword>
<feature type="transmembrane region" description="Helical" evidence="7">
    <location>
        <begin position="49"/>
        <end position="71"/>
    </location>
</feature>
<comment type="caution">
    <text evidence="9">The sequence shown here is derived from an EMBL/GenBank/DDBJ whole genome shotgun (WGS) entry which is preliminary data.</text>
</comment>
<evidence type="ECO:0000256" key="5">
    <source>
        <dbReference type="ARBA" id="ARBA00022989"/>
    </source>
</evidence>
<feature type="transmembrane region" description="Helical" evidence="7">
    <location>
        <begin position="12"/>
        <end position="29"/>
    </location>
</feature>
<evidence type="ECO:0000313" key="10">
    <source>
        <dbReference type="Proteomes" id="UP000094067"/>
    </source>
</evidence>
<name>A0A1E3AA80_9FIRM</name>
<evidence type="ECO:0000256" key="3">
    <source>
        <dbReference type="ARBA" id="ARBA00022475"/>
    </source>
</evidence>
<feature type="transmembrane region" description="Helical" evidence="7">
    <location>
        <begin position="211"/>
        <end position="233"/>
    </location>
</feature>